<dbReference type="Proteomes" id="UP000605970">
    <property type="component" value="Unassembled WGS sequence"/>
</dbReference>
<keyword evidence="2" id="KW-1185">Reference proteome</keyword>
<proteinExistence type="predicted"/>
<name>A0A8S9ZQX0_9BILA</name>
<evidence type="ECO:0000313" key="2">
    <source>
        <dbReference type="Proteomes" id="UP000605970"/>
    </source>
</evidence>
<evidence type="ECO:0000313" key="1">
    <source>
        <dbReference type="EMBL" id="KAF7635820.1"/>
    </source>
</evidence>
<organism evidence="1 2">
    <name type="scientific">Meloidogyne graminicola</name>
    <dbReference type="NCBI Taxonomy" id="189291"/>
    <lineage>
        <taxon>Eukaryota</taxon>
        <taxon>Metazoa</taxon>
        <taxon>Ecdysozoa</taxon>
        <taxon>Nematoda</taxon>
        <taxon>Chromadorea</taxon>
        <taxon>Rhabditida</taxon>
        <taxon>Tylenchina</taxon>
        <taxon>Tylenchomorpha</taxon>
        <taxon>Tylenchoidea</taxon>
        <taxon>Meloidogynidae</taxon>
        <taxon>Meloidogyninae</taxon>
        <taxon>Meloidogyne</taxon>
    </lineage>
</organism>
<sequence>MFLYKPHQLKKLNQIFFSCRFNSVLSNLEQKPLPQSFTNDEKPKQQLGYGRNSLTWSDSSDNVLILPDTKLELTISKKFHEPLLSIDQISLVDQFKNSFAKSNSRQKSDDFIQMGLSQAHLLIQRIYKLAALKFQIDKSITLLSMDRWKETLLESGLLQQLYTYRVPGMLYGENQSIIYLNVLRFKTLRHSEDRSKHKSSGKSAIFDQQITKQPLIYISQHMLLPNIYHLWTPVVKTIEVPIDKILELACRMDVFIANFNGDIGFELDEYSNVKQAQKPLFDLNNKDPISYFATPIETPSFVKKITSSRSRPHNIDIDKRHEKHEFYDRTNRSISVFIFSQLIK</sequence>
<comment type="caution">
    <text evidence="1">The sequence shown here is derived from an EMBL/GenBank/DDBJ whole genome shotgun (WGS) entry which is preliminary data.</text>
</comment>
<protein>
    <submittedName>
        <fullName evidence="1">Uncharacterized protein</fullName>
    </submittedName>
</protein>
<dbReference type="EMBL" id="JABEBT010000037">
    <property type="protein sequence ID" value="KAF7635820.1"/>
    <property type="molecule type" value="Genomic_DNA"/>
</dbReference>
<accession>A0A8S9ZQX0</accession>
<dbReference type="AlphaFoldDB" id="A0A8S9ZQX0"/>
<dbReference type="OrthoDB" id="5897000at2759"/>
<reference evidence="1" key="1">
    <citation type="journal article" date="2020" name="Ecol. Evol.">
        <title>Genome structure and content of the rice root-knot nematode (Meloidogyne graminicola).</title>
        <authorList>
            <person name="Phan N.T."/>
            <person name="Danchin E.G.J."/>
            <person name="Klopp C."/>
            <person name="Perfus-Barbeoch L."/>
            <person name="Kozlowski D.K."/>
            <person name="Koutsovoulos G.D."/>
            <person name="Lopez-Roques C."/>
            <person name="Bouchez O."/>
            <person name="Zahm M."/>
            <person name="Besnard G."/>
            <person name="Bellafiore S."/>
        </authorList>
    </citation>
    <scope>NUCLEOTIDE SEQUENCE</scope>
    <source>
        <strain evidence="1">VN-18</strain>
    </source>
</reference>
<gene>
    <name evidence="1" type="ORF">Mgra_00004732</name>
</gene>